<evidence type="ECO:0000256" key="2">
    <source>
        <dbReference type="ARBA" id="ARBA00022475"/>
    </source>
</evidence>
<feature type="transmembrane region" description="Helical" evidence="10">
    <location>
        <begin position="192"/>
        <end position="212"/>
    </location>
</feature>
<dbReference type="Pfam" id="PF00001">
    <property type="entry name" value="7tm_1"/>
    <property type="match status" value="2"/>
</dbReference>
<keyword evidence="9 10" id="KW-0807">Transducer</keyword>
<dbReference type="GO" id="GO:0032870">
    <property type="term" value="P:cellular response to hormone stimulus"/>
    <property type="evidence" value="ECO:0007669"/>
    <property type="project" value="TreeGrafter"/>
</dbReference>
<feature type="domain" description="G-protein coupled receptors family 1 profile" evidence="11">
    <location>
        <begin position="56"/>
        <end position="376"/>
    </location>
</feature>
<evidence type="ECO:0000256" key="3">
    <source>
        <dbReference type="ARBA" id="ARBA00022692"/>
    </source>
</evidence>
<evidence type="ECO:0000256" key="1">
    <source>
        <dbReference type="ARBA" id="ARBA00004651"/>
    </source>
</evidence>
<keyword evidence="2" id="KW-1003">Cell membrane</keyword>
<dbReference type="InterPro" id="IPR001817">
    <property type="entry name" value="Vasoprsn_rcpt"/>
</dbReference>
<evidence type="ECO:0000256" key="8">
    <source>
        <dbReference type="ARBA" id="ARBA00023180"/>
    </source>
</evidence>
<comment type="caution">
    <text evidence="10">Lacks conserved residue(s) required for the propagation of feature annotation.</text>
</comment>
<accession>A0A814LYY4</accession>
<dbReference type="PANTHER" id="PTHR24241:SF76">
    <property type="entry name" value="NEUROPEPTIDE SIFAMIDE RECEPTOR"/>
    <property type="match status" value="1"/>
</dbReference>
<keyword evidence="7 10" id="KW-0675">Receptor</keyword>
<keyword evidence="8 10" id="KW-0325">Glycoprotein</keyword>
<dbReference type="InterPro" id="IPR017452">
    <property type="entry name" value="GPCR_Rhodpsn_7TM"/>
</dbReference>
<dbReference type="PRINTS" id="PR00896">
    <property type="entry name" value="VASOPRESSINR"/>
</dbReference>
<sequence>MTSYKSFNETTTLLLTNESTLVNDSTLINELSLDNLCKNFHLIVFLCIIFVLIVSANISVILQLSCSKNRHSRMSFFLLNLAYADLFVGIIIVTRDIIEKSCIPFRLGSIGCRLISFIQGTIAYNSSYVLVCVAIDRLNAIIRPMDVRTASSAFRYSLISASCYVLVCVAIDRLNAIIRPMDVRTASSAFRYSLISASWFISMTFASAQLYLRDIDTIRDIPICGNRSDVQNWNAYVYFLFISLYLAPLIVMTASYVIIIVIIWQKSSVKIEDGLSNKRNEKSRIRRLLSSKKSTSNDDHQIESSIRDVRSLGVIPRAKIKTIKMTLVIVIAFTACWSPYFILMIMHALNLIQHSILIRVTSSLCYMNSLANPLIYWLFATNFCLRLREKSGCHHQLKKITLTTNGADRRRCSILETRHSIGSVKHQRQPSEDYHRAHNPRIPLTPTVPLPRHLNCRTSISTPNYTQTNKRIVQQQQQNSQASLLYDCQHHHL</sequence>
<keyword evidence="5 10" id="KW-0297">G-protein coupled receptor</keyword>
<comment type="caution">
    <text evidence="12">The sequence shown here is derived from an EMBL/GenBank/DDBJ whole genome shotgun (WGS) entry which is preliminary data.</text>
</comment>
<dbReference type="InterPro" id="IPR000276">
    <property type="entry name" value="GPCR_Rhodpsn"/>
</dbReference>
<dbReference type="PROSITE" id="PS50262">
    <property type="entry name" value="G_PROTEIN_RECEP_F1_2"/>
    <property type="match status" value="1"/>
</dbReference>
<dbReference type="GO" id="GO:0005000">
    <property type="term" value="F:vasopressin receptor activity"/>
    <property type="evidence" value="ECO:0007669"/>
    <property type="project" value="InterPro"/>
</dbReference>
<comment type="similarity">
    <text evidence="10">Belongs to the G-protein coupled receptor 1 family. Vasopressin/oxytocin receptor subfamily.</text>
</comment>
<dbReference type="EMBL" id="CAJNOE010000232">
    <property type="protein sequence ID" value="CAF1072691.1"/>
    <property type="molecule type" value="Genomic_DNA"/>
</dbReference>
<dbReference type="Proteomes" id="UP000663860">
    <property type="component" value="Unassembled WGS sequence"/>
</dbReference>
<dbReference type="PRINTS" id="PR00237">
    <property type="entry name" value="GPCRRHODOPSN"/>
</dbReference>
<dbReference type="Gene3D" id="1.20.1070.10">
    <property type="entry name" value="Rhodopsin 7-helix transmembrane proteins"/>
    <property type="match status" value="2"/>
</dbReference>
<dbReference type="GO" id="GO:0042277">
    <property type="term" value="F:peptide binding"/>
    <property type="evidence" value="ECO:0007669"/>
    <property type="project" value="TreeGrafter"/>
</dbReference>
<dbReference type="PANTHER" id="PTHR24241">
    <property type="entry name" value="NEUROPEPTIDE RECEPTOR-RELATED G-PROTEIN COUPLED RECEPTOR"/>
    <property type="match status" value="1"/>
</dbReference>
<keyword evidence="3 10" id="KW-0812">Transmembrane</keyword>
<proteinExistence type="inferred from homology"/>
<feature type="transmembrane region" description="Helical" evidence="10">
    <location>
        <begin position="76"/>
        <end position="98"/>
    </location>
</feature>
<name>A0A814LYY4_9BILA</name>
<evidence type="ECO:0000256" key="6">
    <source>
        <dbReference type="ARBA" id="ARBA00023136"/>
    </source>
</evidence>
<reference evidence="12" key="1">
    <citation type="submission" date="2021-02" db="EMBL/GenBank/DDBJ databases">
        <authorList>
            <person name="Nowell W R."/>
        </authorList>
    </citation>
    <scope>NUCLEOTIDE SEQUENCE</scope>
</reference>
<evidence type="ECO:0000256" key="5">
    <source>
        <dbReference type="ARBA" id="ARBA00023040"/>
    </source>
</evidence>
<comment type="subcellular location">
    <subcellularLocation>
        <location evidence="1 10">Cell membrane</location>
        <topology evidence="1 10">Multi-pass membrane protein</topology>
    </subcellularLocation>
</comment>
<dbReference type="SUPFAM" id="SSF81321">
    <property type="entry name" value="Family A G protein-coupled receptor-like"/>
    <property type="match status" value="2"/>
</dbReference>
<feature type="transmembrane region" description="Helical" evidence="10">
    <location>
        <begin position="356"/>
        <end position="379"/>
    </location>
</feature>
<dbReference type="AlphaFoldDB" id="A0A814LYY4"/>
<feature type="transmembrane region" description="Helical" evidence="10">
    <location>
        <begin position="40"/>
        <end position="64"/>
    </location>
</feature>
<dbReference type="GO" id="GO:0005886">
    <property type="term" value="C:plasma membrane"/>
    <property type="evidence" value="ECO:0007669"/>
    <property type="project" value="UniProtKB-SubCell"/>
</dbReference>
<evidence type="ECO:0000256" key="7">
    <source>
        <dbReference type="ARBA" id="ARBA00023170"/>
    </source>
</evidence>
<evidence type="ECO:0000313" key="13">
    <source>
        <dbReference type="Proteomes" id="UP000663860"/>
    </source>
</evidence>
<evidence type="ECO:0000256" key="9">
    <source>
        <dbReference type="ARBA" id="ARBA00023224"/>
    </source>
</evidence>
<feature type="transmembrane region" description="Helical" evidence="10">
    <location>
        <begin position="236"/>
        <end position="264"/>
    </location>
</feature>
<gene>
    <name evidence="12" type="ORF">IZO911_LOCUS21508</name>
</gene>
<evidence type="ECO:0000313" key="12">
    <source>
        <dbReference type="EMBL" id="CAF1072691.1"/>
    </source>
</evidence>
<protein>
    <recommendedName>
        <fullName evidence="11">G-protein coupled receptors family 1 profile domain-containing protein</fullName>
    </recommendedName>
</protein>
<organism evidence="12 13">
    <name type="scientific">Adineta steineri</name>
    <dbReference type="NCBI Taxonomy" id="433720"/>
    <lineage>
        <taxon>Eukaryota</taxon>
        <taxon>Metazoa</taxon>
        <taxon>Spiralia</taxon>
        <taxon>Gnathifera</taxon>
        <taxon>Rotifera</taxon>
        <taxon>Eurotatoria</taxon>
        <taxon>Bdelloidea</taxon>
        <taxon>Adinetida</taxon>
        <taxon>Adinetidae</taxon>
        <taxon>Adineta</taxon>
    </lineage>
</organism>
<keyword evidence="4 10" id="KW-1133">Transmembrane helix</keyword>
<keyword evidence="6 10" id="KW-0472">Membrane</keyword>
<evidence type="ECO:0000256" key="4">
    <source>
        <dbReference type="ARBA" id="ARBA00022989"/>
    </source>
</evidence>
<evidence type="ECO:0000259" key="11">
    <source>
        <dbReference type="PROSITE" id="PS50262"/>
    </source>
</evidence>
<evidence type="ECO:0000256" key="10">
    <source>
        <dbReference type="RuleBase" id="RU046427"/>
    </source>
</evidence>
<feature type="transmembrane region" description="Helical" evidence="10">
    <location>
        <begin position="327"/>
        <end position="350"/>
    </location>
</feature>